<dbReference type="AlphaFoldDB" id="A0AAW1NSW0"/>
<organism evidence="1 2">
    <name type="scientific">Symbiochloris irregularis</name>
    <dbReference type="NCBI Taxonomy" id="706552"/>
    <lineage>
        <taxon>Eukaryota</taxon>
        <taxon>Viridiplantae</taxon>
        <taxon>Chlorophyta</taxon>
        <taxon>core chlorophytes</taxon>
        <taxon>Trebouxiophyceae</taxon>
        <taxon>Trebouxiales</taxon>
        <taxon>Trebouxiaceae</taxon>
        <taxon>Symbiochloris</taxon>
    </lineage>
</organism>
<protein>
    <submittedName>
        <fullName evidence="1">Uncharacterized protein</fullName>
    </submittedName>
</protein>
<comment type="caution">
    <text evidence="1">The sequence shown here is derived from an EMBL/GenBank/DDBJ whole genome shotgun (WGS) entry which is preliminary data.</text>
</comment>
<keyword evidence="2" id="KW-1185">Reference proteome</keyword>
<evidence type="ECO:0000313" key="2">
    <source>
        <dbReference type="Proteomes" id="UP001465755"/>
    </source>
</evidence>
<accession>A0AAW1NSW0</accession>
<dbReference type="Proteomes" id="UP001465755">
    <property type="component" value="Unassembled WGS sequence"/>
</dbReference>
<gene>
    <name evidence="1" type="ORF">WJX73_008003</name>
</gene>
<reference evidence="1 2" key="1">
    <citation type="journal article" date="2024" name="Nat. Commun.">
        <title>Phylogenomics reveals the evolutionary origins of lichenization in chlorophyte algae.</title>
        <authorList>
            <person name="Puginier C."/>
            <person name="Libourel C."/>
            <person name="Otte J."/>
            <person name="Skaloud P."/>
            <person name="Haon M."/>
            <person name="Grisel S."/>
            <person name="Petersen M."/>
            <person name="Berrin J.G."/>
            <person name="Delaux P.M."/>
            <person name="Dal Grande F."/>
            <person name="Keller J."/>
        </authorList>
    </citation>
    <scope>NUCLEOTIDE SEQUENCE [LARGE SCALE GENOMIC DNA]</scope>
    <source>
        <strain evidence="1 2">SAG 2036</strain>
    </source>
</reference>
<evidence type="ECO:0000313" key="1">
    <source>
        <dbReference type="EMBL" id="KAK9797800.1"/>
    </source>
</evidence>
<sequence>MPGQWQQYLAMFPDAIVQYVHKLQQDEQSGEETKTVTLNYHDIADEEDYDCRTATFTTETFEYFRTYGKWLVLVDVTGQRYSCRGPPPGKRVIFWESLVDRHTYDVREMLHVGECGLMEWLDIMIDKDSPEPDKGLQQLVSPALDEHLKIVKLRHYYNDDSGRHTDRNVLFTRELFTFVFETATVLLYSRLVDVTPGLRPKWHIGDFDELIDGHEYDEQGGRMLDGRYFNPFERHREVSQLGDSSDAAFQAGVVWRDKRKHSFAKEVWQDYLLLFPGEVIELVSRLERKDGPESKTIRLRIYGPNNSQQYTSSDQTFTREQFDDFRRSRRWHVLADVADGKRAIFYEDLIDGHEYDVVEGNRIKPWMDADYSSRREGLSYTAHAADTGDAVVR</sequence>
<name>A0AAW1NSW0_9CHLO</name>
<dbReference type="EMBL" id="JALJOQ010000104">
    <property type="protein sequence ID" value="KAK9797800.1"/>
    <property type="molecule type" value="Genomic_DNA"/>
</dbReference>
<proteinExistence type="predicted"/>